<keyword evidence="1" id="KW-0472">Membrane</keyword>
<dbReference type="InterPro" id="IPR005174">
    <property type="entry name" value="KIB1-4_b-propeller"/>
</dbReference>
<feature type="domain" description="KIB1-4 beta-propeller" evidence="2">
    <location>
        <begin position="357"/>
        <end position="606"/>
    </location>
</feature>
<evidence type="ECO:0000259" key="2">
    <source>
        <dbReference type="Pfam" id="PF03478"/>
    </source>
</evidence>
<keyword evidence="4" id="KW-1185">Reference proteome</keyword>
<feature type="transmembrane region" description="Helical" evidence="1">
    <location>
        <begin position="236"/>
        <end position="254"/>
    </location>
</feature>
<dbReference type="EMBL" id="JAEFBJ010000013">
    <property type="protein sequence ID" value="KAG7539167.1"/>
    <property type="molecule type" value="Genomic_DNA"/>
</dbReference>
<evidence type="ECO:0000313" key="4">
    <source>
        <dbReference type="Proteomes" id="UP000694251"/>
    </source>
</evidence>
<keyword evidence="1" id="KW-1133">Transmembrane helix</keyword>
<organism evidence="3 4">
    <name type="scientific">Arabidopsis suecica</name>
    <name type="common">Swedish thale-cress</name>
    <name type="synonym">Cardaminopsis suecica</name>
    <dbReference type="NCBI Taxonomy" id="45249"/>
    <lineage>
        <taxon>Eukaryota</taxon>
        <taxon>Viridiplantae</taxon>
        <taxon>Streptophyta</taxon>
        <taxon>Embryophyta</taxon>
        <taxon>Tracheophyta</taxon>
        <taxon>Spermatophyta</taxon>
        <taxon>Magnoliopsida</taxon>
        <taxon>eudicotyledons</taxon>
        <taxon>Gunneridae</taxon>
        <taxon>Pentapetalae</taxon>
        <taxon>rosids</taxon>
        <taxon>malvids</taxon>
        <taxon>Brassicales</taxon>
        <taxon>Brassicaceae</taxon>
        <taxon>Camelineae</taxon>
        <taxon>Arabidopsis</taxon>
    </lineage>
</organism>
<dbReference type="AlphaFoldDB" id="A0A8T1Y2Z0"/>
<comment type="caution">
    <text evidence="3">The sequence shown here is derived from an EMBL/GenBank/DDBJ whole genome shotgun (WGS) entry which is preliminary data.</text>
</comment>
<name>A0A8T1Y2Z0_ARASU</name>
<dbReference type="OrthoDB" id="1023001at2759"/>
<accession>A0A8T1Y2Z0</accession>
<feature type="domain" description="KIB1-4 beta-propeller" evidence="2">
    <location>
        <begin position="724"/>
        <end position="960"/>
    </location>
</feature>
<dbReference type="PANTHER" id="PTHR31681">
    <property type="entry name" value="C2H2-LIKE ZINC FINGER PROTEIN"/>
    <property type="match status" value="1"/>
</dbReference>
<dbReference type="Proteomes" id="UP000694251">
    <property type="component" value="Chromosome 13"/>
</dbReference>
<keyword evidence="1" id="KW-0812">Transmembrane</keyword>
<sequence>MTQNLRNARLRELVACRPSLQSLAFSSKAAAAARDRANKLQKARKIAREKARAYDQWFSEIVKAKKIVKPHLDKVKESMKTQYGTLGNMLKDGGDIRIPVSKLLDDAVTKCLVFGTASGQRQDNVDLILALGDKIVEYQKKLKDKQFVDIIGAVKIITLIDCLISKDQLELVKVIPNRDGDFRFQTMTTYNDALAVGKYSENLNKDDVNTELADDGDSFVILFLAFKAWVLKIKRVHFFVLTLILLSPILLFATTSHVSAASHQPPLQAFVPSTRKLLFSPMSLCSVILTPSHVCEITTQRNLTTRFFSTSFSQTFPCFIAGAQHCGSTMRDGDVGNLKIYKNPSDGYIVTEKKIPMKLVEEMGTIGASNGWVATLNDGVVCLQDDLNPYASDIDPKRISLPPLVTLPHCQTQIVTNVAMSSSSPEDDDCVVAIKFLGSQLSLCRPARSSEWTNIKITDPSFFSSRVMYSKRDEMFSMPASRATYIGSWNLGEHGDTPKIQKLRFQEFPELVQSEWELLDLCSKSEHLVESRLTGETFLVKWYTKRCIRWKGRMLTQRFMVFKIDEDGNAVFTSDIGDLCIFLSEAEPFCVRAPKSPNCVFFLGHDYSGVVNLHDYYPISINNQIKRSGWARTDPKEEGSRASLPTTAMLLRRLSKLSSQKRPPLRDLTARFFSSSLSYKLPCRTMGAKHCGTTVRDGDIGNLEVSNYGFDAIFATEKKVPMELLKEMGTVGSSHGWVATLKDGVLRLQDDLNPNVSDVNPKRISLPPLVTLPHCQTQIVTNIAMSSSCPEDEDCIVAVKFLGPQLSLCRPARRNSEWTNIRITDSSFFNSHVMYSKRDEMFSMPSSEGDYIGSWDIGEHIHNRKVQKLRFRNLPELVQTEWELLDSCCRSEHLVESRSTSETFLVKWYTKRNNDNGKMKTERFMVFNIDQEGNAEYTTDIGEICIFLSKAESFCLPASFDDGYDNYINFFGIDHCGSATVSNCFLLIEYSSSSITAPYWIPPNLD</sequence>
<proteinExistence type="predicted"/>
<protein>
    <recommendedName>
        <fullName evidence="2">KIB1-4 beta-propeller domain-containing protein</fullName>
    </recommendedName>
</protein>
<reference evidence="3 4" key="1">
    <citation type="submission" date="2020-12" db="EMBL/GenBank/DDBJ databases">
        <title>Concerted genomic and epigenomic changes stabilize Arabidopsis allopolyploids.</title>
        <authorList>
            <person name="Chen Z."/>
        </authorList>
    </citation>
    <scope>NUCLEOTIDE SEQUENCE [LARGE SCALE GENOMIC DNA]</scope>
    <source>
        <strain evidence="3">As9502</strain>
        <tissue evidence="3">Leaf</tissue>
    </source>
</reference>
<dbReference type="Pfam" id="PF03478">
    <property type="entry name" value="Beta-prop_KIB1-4"/>
    <property type="match status" value="2"/>
</dbReference>
<dbReference type="PANTHER" id="PTHR31681:SF88">
    <property type="entry name" value="DUF295 DOMAIN-CONTAINING PROTEIN"/>
    <property type="match status" value="1"/>
</dbReference>
<gene>
    <name evidence="3" type="ORF">ISN44_As13g028380</name>
</gene>
<evidence type="ECO:0000256" key="1">
    <source>
        <dbReference type="SAM" id="Phobius"/>
    </source>
</evidence>
<evidence type="ECO:0000313" key="3">
    <source>
        <dbReference type="EMBL" id="KAG7539167.1"/>
    </source>
</evidence>